<accession>A0ABW4A194</accession>
<dbReference type="EMBL" id="JBHTMK010000004">
    <property type="protein sequence ID" value="MFD1364249.1"/>
    <property type="molecule type" value="Genomic_DNA"/>
</dbReference>
<organism evidence="1 2">
    <name type="scientific">Actinoplanes sichuanensis</name>
    <dbReference type="NCBI Taxonomy" id="512349"/>
    <lineage>
        <taxon>Bacteria</taxon>
        <taxon>Bacillati</taxon>
        <taxon>Actinomycetota</taxon>
        <taxon>Actinomycetes</taxon>
        <taxon>Micromonosporales</taxon>
        <taxon>Micromonosporaceae</taxon>
        <taxon>Actinoplanes</taxon>
    </lineage>
</organism>
<keyword evidence="2" id="KW-1185">Reference proteome</keyword>
<protein>
    <submittedName>
        <fullName evidence="1">Uncharacterized protein</fullName>
    </submittedName>
</protein>
<gene>
    <name evidence="1" type="ORF">ACFQ5G_02705</name>
</gene>
<dbReference type="RefSeq" id="WP_317793835.1">
    <property type="nucleotide sequence ID" value="NZ_AP028461.1"/>
</dbReference>
<dbReference type="Proteomes" id="UP001597183">
    <property type="component" value="Unassembled WGS sequence"/>
</dbReference>
<sequence length="134" mass="15070">MSIDPRSDEGLDFGIDSMIRDEPGYRIGFTVEALGNDDSLEIVLRTIDRITWWKSLSYFMFVQGNRGTGPEIRIETEDDTHEARQFLFGPALTSIATLELWKGGIGGFGAFAGSLPINAWANQGRRIIFTWHQD</sequence>
<evidence type="ECO:0000313" key="2">
    <source>
        <dbReference type="Proteomes" id="UP001597183"/>
    </source>
</evidence>
<proteinExistence type="predicted"/>
<comment type="caution">
    <text evidence="1">The sequence shown here is derived from an EMBL/GenBank/DDBJ whole genome shotgun (WGS) entry which is preliminary data.</text>
</comment>
<name>A0ABW4A194_9ACTN</name>
<evidence type="ECO:0000313" key="1">
    <source>
        <dbReference type="EMBL" id="MFD1364249.1"/>
    </source>
</evidence>
<reference evidence="2" key="1">
    <citation type="journal article" date="2019" name="Int. J. Syst. Evol. Microbiol.">
        <title>The Global Catalogue of Microorganisms (GCM) 10K type strain sequencing project: providing services to taxonomists for standard genome sequencing and annotation.</title>
        <authorList>
            <consortium name="The Broad Institute Genomics Platform"/>
            <consortium name="The Broad Institute Genome Sequencing Center for Infectious Disease"/>
            <person name="Wu L."/>
            <person name="Ma J."/>
        </authorList>
    </citation>
    <scope>NUCLEOTIDE SEQUENCE [LARGE SCALE GENOMIC DNA]</scope>
    <source>
        <strain evidence="2">CCM 7526</strain>
    </source>
</reference>